<dbReference type="AlphaFoldDB" id="A0A0F9M8N5"/>
<organism evidence="1">
    <name type="scientific">marine sediment metagenome</name>
    <dbReference type="NCBI Taxonomy" id="412755"/>
    <lineage>
        <taxon>unclassified sequences</taxon>
        <taxon>metagenomes</taxon>
        <taxon>ecological metagenomes</taxon>
    </lineage>
</organism>
<dbReference type="Gene3D" id="3.40.50.150">
    <property type="entry name" value="Vaccinia Virus protein VP39"/>
    <property type="match status" value="1"/>
</dbReference>
<dbReference type="Pfam" id="PF13489">
    <property type="entry name" value="Methyltransf_23"/>
    <property type="match status" value="1"/>
</dbReference>
<evidence type="ECO:0008006" key="2">
    <source>
        <dbReference type="Google" id="ProtNLM"/>
    </source>
</evidence>
<dbReference type="InterPro" id="IPR029063">
    <property type="entry name" value="SAM-dependent_MTases_sf"/>
</dbReference>
<name>A0A0F9M8N5_9ZZZZ</name>
<protein>
    <recommendedName>
        <fullName evidence="2">Methyltransferase type 11 domain-containing protein</fullName>
    </recommendedName>
</protein>
<proteinExistence type="predicted"/>
<sequence length="320" mass="38228">MKSKIIAEPENWKCPICNCTTWKEILKNKYMIPNFKHKLLIVCAECFCGFIYPKPTEEEIKNINHEYWKYEMISNVHKKETEIKNISRINYLKKFIDLNSLETILDIGAGYGNFFDCLNKNKRLTKNIEYFAVEPDYNMKKVLKNLGVKRIYKDIKEINTNKSFSLIILSHILEHTRNPVKFLNKIKKLMDGKTYLFVEIPNLDGFFKEDLGLHTHVFNVKCIKILIKKLEFKVINLTTVGEILENLIKSNSKKYLIQKLFKFLFRINQNLYYYYKIVKKIFFYLKNLSENNNFDIGQMSLDQYGKSRSFIRILLMKDFY</sequence>
<evidence type="ECO:0000313" key="1">
    <source>
        <dbReference type="EMBL" id="KKN02089.1"/>
    </source>
</evidence>
<dbReference type="SUPFAM" id="SSF53335">
    <property type="entry name" value="S-adenosyl-L-methionine-dependent methyltransferases"/>
    <property type="match status" value="1"/>
</dbReference>
<dbReference type="EMBL" id="LAZR01005184">
    <property type="protein sequence ID" value="KKN02089.1"/>
    <property type="molecule type" value="Genomic_DNA"/>
</dbReference>
<comment type="caution">
    <text evidence="1">The sequence shown here is derived from an EMBL/GenBank/DDBJ whole genome shotgun (WGS) entry which is preliminary data.</text>
</comment>
<dbReference type="PANTHER" id="PTHR43861">
    <property type="entry name" value="TRANS-ACONITATE 2-METHYLTRANSFERASE-RELATED"/>
    <property type="match status" value="1"/>
</dbReference>
<accession>A0A0F9M8N5</accession>
<reference evidence="1" key="1">
    <citation type="journal article" date="2015" name="Nature">
        <title>Complex archaea that bridge the gap between prokaryotes and eukaryotes.</title>
        <authorList>
            <person name="Spang A."/>
            <person name="Saw J.H."/>
            <person name="Jorgensen S.L."/>
            <person name="Zaremba-Niedzwiedzka K."/>
            <person name="Martijn J."/>
            <person name="Lind A.E."/>
            <person name="van Eijk R."/>
            <person name="Schleper C."/>
            <person name="Guy L."/>
            <person name="Ettema T.J."/>
        </authorList>
    </citation>
    <scope>NUCLEOTIDE SEQUENCE</scope>
</reference>
<dbReference type="PANTHER" id="PTHR43861:SF6">
    <property type="entry name" value="METHYLTRANSFERASE TYPE 11"/>
    <property type="match status" value="1"/>
</dbReference>
<gene>
    <name evidence="1" type="ORF">LCGC14_1121190</name>
</gene>